<reference evidence="1 2" key="1">
    <citation type="submission" date="2019-11" db="EMBL/GenBank/DDBJ databases">
        <title>Paenibacillus monticola sp. nov., a novel PGPR strain isolated from mountain sample in China.</title>
        <authorList>
            <person name="Zhao Q."/>
            <person name="Li H.-P."/>
            <person name="Zhang J.-L."/>
        </authorList>
    </citation>
    <scope>NUCLEOTIDE SEQUENCE [LARGE SCALE GENOMIC DNA]</scope>
    <source>
        <strain evidence="1 2">LC-T2</strain>
    </source>
</reference>
<name>A0A7X2H7G5_9BACL</name>
<accession>A0A7X2H7G5</accession>
<dbReference type="EMBL" id="WJXB01000007">
    <property type="protein sequence ID" value="MRN54932.1"/>
    <property type="molecule type" value="Genomic_DNA"/>
</dbReference>
<dbReference type="Gene3D" id="3.90.180.10">
    <property type="entry name" value="Medium-chain alcohol dehydrogenases, catalytic domain"/>
    <property type="match status" value="1"/>
</dbReference>
<dbReference type="Proteomes" id="UP000463051">
    <property type="component" value="Unassembled WGS sequence"/>
</dbReference>
<evidence type="ECO:0000313" key="1">
    <source>
        <dbReference type="EMBL" id="MRN54932.1"/>
    </source>
</evidence>
<evidence type="ECO:0000313" key="2">
    <source>
        <dbReference type="Proteomes" id="UP000463051"/>
    </source>
</evidence>
<dbReference type="Gene3D" id="3.40.50.720">
    <property type="entry name" value="NAD(P)-binding Rossmann-like Domain"/>
    <property type="match status" value="1"/>
</dbReference>
<comment type="caution">
    <text evidence="1">The sequence shown here is derived from an EMBL/GenBank/DDBJ whole genome shotgun (WGS) entry which is preliminary data.</text>
</comment>
<dbReference type="RefSeq" id="WP_154120452.1">
    <property type="nucleotide sequence ID" value="NZ_WJXB01000007.1"/>
</dbReference>
<dbReference type="SUPFAM" id="SSF51735">
    <property type="entry name" value="NAD(P)-binding Rossmann-fold domains"/>
    <property type="match status" value="1"/>
</dbReference>
<dbReference type="InterPro" id="IPR036291">
    <property type="entry name" value="NAD(P)-bd_dom_sf"/>
</dbReference>
<keyword evidence="2" id="KW-1185">Reference proteome</keyword>
<dbReference type="AlphaFoldDB" id="A0A7X2H7G5"/>
<gene>
    <name evidence="1" type="ORF">GJB61_18280</name>
</gene>
<proteinExistence type="predicted"/>
<protein>
    <submittedName>
        <fullName evidence="1">Uncharacterized protein</fullName>
    </submittedName>
</protein>
<organism evidence="1 2">
    <name type="scientific">Paenibacillus monticola</name>
    <dbReference type="NCBI Taxonomy" id="2666075"/>
    <lineage>
        <taxon>Bacteria</taxon>
        <taxon>Bacillati</taxon>
        <taxon>Bacillota</taxon>
        <taxon>Bacilli</taxon>
        <taxon>Bacillales</taxon>
        <taxon>Paenibacillaceae</taxon>
        <taxon>Paenibacillus</taxon>
    </lineage>
</organism>
<sequence>MFEALAQRGHIYIIGFLKSMMAEVNLFSLLANQANIQGIYVGHRKAFDDMNRAYEELKI</sequence>